<keyword evidence="2" id="KW-1185">Reference proteome</keyword>
<reference evidence="2" key="2">
    <citation type="submission" date="2015-01" db="EMBL/GenBank/DDBJ databases">
        <title>Evolutionary Origins and Diversification of the Mycorrhizal Mutualists.</title>
        <authorList>
            <consortium name="DOE Joint Genome Institute"/>
            <consortium name="Mycorrhizal Genomics Consortium"/>
            <person name="Kohler A."/>
            <person name="Kuo A."/>
            <person name="Nagy L.G."/>
            <person name="Floudas D."/>
            <person name="Copeland A."/>
            <person name="Barry K.W."/>
            <person name="Cichocki N."/>
            <person name="Veneault-Fourrey C."/>
            <person name="LaButti K."/>
            <person name="Lindquist E.A."/>
            <person name="Lipzen A."/>
            <person name="Lundell T."/>
            <person name="Morin E."/>
            <person name="Murat C."/>
            <person name="Riley R."/>
            <person name="Ohm R."/>
            <person name="Sun H."/>
            <person name="Tunlid A."/>
            <person name="Henrissat B."/>
            <person name="Grigoriev I.V."/>
            <person name="Hibbett D.S."/>
            <person name="Martin F."/>
        </authorList>
    </citation>
    <scope>NUCLEOTIDE SEQUENCE [LARGE SCALE GENOMIC DNA]</scope>
    <source>
        <strain evidence="2">441</strain>
    </source>
</reference>
<gene>
    <name evidence="1" type="ORF">PISMIDRAFT_690416</name>
</gene>
<name>A0A0C9YM15_9AGAM</name>
<dbReference type="AlphaFoldDB" id="A0A0C9YM15"/>
<evidence type="ECO:0000313" key="1">
    <source>
        <dbReference type="EMBL" id="KIK11352.1"/>
    </source>
</evidence>
<dbReference type="HOGENOM" id="CLU_2776910_0_0_1"/>
<organism evidence="1 2">
    <name type="scientific">Pisolithus microcarpus 441</name>
    <dbReference type="NCBI Taxonomy" id="765257"/>
    <lineage>
        <taxon>Eukaryota</taxon>
        <taxon>Fungi</taxon>
        <taxon>Dikarya</taxon>
        <taxon>Basidiomycota</taxon>
        <taxon>Agaricomycotina</taxon>
        <taxon>Agaricomycetes</taxon>
        <taxon>Agaricomycetidae</taxon>
        <taxon>Boletales</taxon>
        <taxon>Sclerodermatineae</taxon>
        <taxon>Pisolithaceae</taxon>
        <taxon>Pisolithus</taxon>
    </lineage>
</organism>
<evidence type="ECO:0000313" key="2">
    <source>
        <dbReference type="Proteomes" id="UP000054018"/>
    </source>
</evidence>
<reference evidence="1 2" key="1">
    <citation type="submission" date="2014-04" db="EMBL/GenBank/DDBJ databases">
        <authorList>
            <consortium name="DOE Joint Genome Institute"/>
            <person name="Kuo A."/>
            <person name="Kohler A."/>
            <person name="Costa M.D."/>
            <person name="Nagy L.G."/>
            <person name="Floudas D."/>
            <person name="Copeland A."/>
            <person name="Barry K.W."/>
            <person name="Cichocki N."/>
            <person name="Veneault-Fourrey C."/>
            <person name="LaButti K."/>
            <person name="Lindquist E.A."/>
            <person name="Lipzen A."/>
            <person name="Lundell T."/>
            <person name="Morin E."/>
            <person name="Murat C."/>
            <person name="Sun H."/>
            <person name="Tunlid A."/>
            <person name="Henrissat B."/>
            <person name="Grigoriev I.V."/>
            <person name="Hibbett D.S."/>
            <person name="Martin F."/>
            <person name="Nordberg H.P."/>
            <person name="Cantor M.N."/>
            <person name="Hua S.X."/>
        </authorList>
    </citation>
    <scope>NUCLEOTIDE SEQUENCE [LARGE SCALE GENOMIC DNA]</scope>
    <source>
        <strain evidence="1 2">441</strain>
    </source>
</reference>
<proteinExistence type="predicted"/>
<dbReference type="Proteomes" id="UP000054018">
    <property type="component" value="Unassembled WGS sequence"/>
</dbReference>
<dbReference type="EMBL" id="KN834236">
    <property type="protein sequence ID" value="KIK11352.1"/>
    <property type="molecule type" value="Genomic_DNA"/>
</dbReference>
<protein>
    <submittedName>
        <fullName evidence="1">Uncharacterized protein</fullName>
    </submittedName>
</protein>
<accession>A0A0C9YM15</accession>
<sequence length="69" mass="7789">MRVNPHADLRSLGCCSECPHRLLTETCDNGTTRKSPRTLQQVSQPTDIDTSLQIRGHGITSYISWRVHL</sequence>